<dbReference type="FunFam" id="3.30.70.360:FF:000016">
    <property type="entry name" value="Peptidase family M20/M25/M40"/>
    <property type="match status" value="1"/>
</dbReference>
<dbReference type="SUPFAM" id="SSF53187">
    <property type="entry name" value="Zn-dependent exopeptidases"/>
    <property type="match status" value="1"/>
</dbReference>
<evidence type="ECO:0000256" key="2">
    <source>
        <dbReference type="ARBA" id="ARBA00022723"/>
    </source>
</evidence>
<dbReference type="CDD" id="cd05680">
    <property type="entry name" value="M20_dipept_like"/>
    <property type="match status" value="1"/>
</dbReference>
<gene>
    <name evidence="5" type="ORF">MNBD_BACTEROID01-1480</name>
</gene>
<reference evidence="5" key="1">
    <citation type="submission" date="2018-06" db="EMBL/GenBank/DDBJ databases">
        <authorList>
            <person name="Zhirakovskaya E."/>
        </authorList>
    </citation>
    <scope>NUCLEOTIDE SEQUENCE</scope>
</reference>
<dbReference type="Gene3D" id="3.30.70.360">
    <property type="match status" value="1"/>
</dbReference>
<feature type="domain" description="Peptidase M20 dimerisation" evidence="4">
    <location>
        <begin position="193"/>
        <end position="350"/>
    </location>
</feature>
<dbReference type="InterPro" id="IPR051458">
    <property type="entry name" value="Cyt/Met_Dipeptidase"/>
</dbReference>
<keyword evidence="2" id="KW-0479">Metal-binding</keyword>
<dbReference type="PANTHER" id="PTHR43270">
    <property type="entry name" value="BETA-ALA-HIS DIPEPTIDASE"/>
    <property type="match status" value="1"/>
</dbReference>
<dbReference type="GO" id="GO:0046872">
    <property type="term" value="F:metal ion binding"/>
    <property type="evidence" value="ECO:0007669"/>
    <property type="project" value="UniProtKB-KW"/>
</dbReference>
<dbReference type="GO" id="GO:0008233">
    <property type="term" value="F:peptidase activity"/>
    <property type="evidence" value="ECO:0007669"/>
    <property type="project" value="UniProtKB-KW"/>
</dbReference>
<dbReference type="Pfam" id="PF01546">
    <property type="entry name" value="Peptidase_M20"/>
    <property type="match status" value="1"/>
</dbReference>
<dbReference type="AlphaFoldDB" id="A0A3B0U5V5"/>
<dbReference type="NCBIfam" id="NF006053">
    <property type="entry name" value="PRK08201.1"/>
    <property type="match status" value="1"/>
</dbReference>
<dbReference type="PANTHER" id="PTHR43270:SF12">
    <property type="entry name" value="SUCCINYL-DIAMINOPIMELATE DESUCCINYLASE"/>
    <property type="match status" value="1"/>
</dbReference>
<dbReference type="NCBIfam" id="NF006579">
    <property type="entry name" value="PRK09104.1"/>
    <property type="match status" value="1"/>
</dbReference>
<name>A0A3B0U5V5_9ZZZZ</name>
<dbReference type="GO" id="GO:0004046">
    <property type="term" value="F:aminoacylase activity"/>
    <property type="evidence" value="ECO:0007669"/>
    <property type="project" value="UniProtKB-EC"/>
</dbReference>
<evidence type="ECO:0000259" key="4">
    <source>
        <dbReference type="Pfam" id="PF07687"/>
    </source>
</evidence>
<dbReference type="EC" id="3.5.1.14" evidence="5"/>
<dbReference type="InterPro" id="IPR002933">
    <property type="entry name" value="Peptidase_M20"/>
</dbReference>
<dbReference type="InterPro" id="IPR011650">
    <property type="entry name" value="Peptidase_M20_dimer"/>
</dbReference>
<evidence type="ECO:0000256" key="3">
    <source>
        <dbReference type="ARBA" id="ARBA00022801"/>
    </source>
</evidence>
<evidence type="ECO:0000256" key="1">
    <source>
        <dbReference type="ARBA" id="ARBA00022670"/>
    </source>
</evidence>
<dbReference type="EMBL" id="UOEP01000214">
    <property type="protein sequence ID" value="VAW24430.1"/>
    <property type="molecule type" value="Genomic_DNA"/>
</dbReference>
<evidence type="ECO:0000313" key="5">
    <source>
        <dbReference type="EMBL" id="VAW24430.1"/>
    </source>
</evidence>
<organism evidence="5">
    <name type="scientific">hydrothermal vent metagenome</name>
    <dbReference type="NCBI Taxonomy" id="652676"/>
    <lineage>
        <taxon>unclassified sequences</taxon>
        <taxon>metagenomes</taxon>
        <taxon>ecological metagenomes</taxon>
    </lineage>
</organism>
<protein>
    <submittedName>
        <fullName evidence="5">N-acyl-L-amino acid amidohydrolase</fullName>
        <ecNumber evidence="5">3.5.1.14</ecNumber>
    </submittedName>
</protein>
<dbReference type="Pfam" id="PF07687">
    <property type="entry name" value="M20_dimer"/>
    <property type="match status" value="1"/>
</dbReference>
<dbReference type="GO" id="GO:0006508">
    <property type="term" value="P:proteolysis"/>
    <property type="evidence" value="ECO:0007669"/>
    <property type="project" value="UniProtKB-KW"/>
</dbReference>
<sequence length="458" mass="50288">MDYIHNYIEENKGRFLEELFGLIRIPSISSLSGHKGDMYKAAEYWKELLLGAGADKAEIFETDGNPVTYGEKIIGSSLPTVLVYSHMDVMPVDPIDKWDSGPFEPEIRDGKIWARGADDDKGQGMMHAKAFELMVKTGTLPCNVKFMIEGEEEIGSPNLGKWCEENKEMLRADVILVSDTSMIAPDIPSVTAGLRGLAFWQVEVTGPDKDLHSGLFGGAVANPINVLCKMASQMVDERGKITIPGFYDDVMEVSAEERELLAKSPFDVEGFKKSIGVEELAGEEGYSTTERTGIRPTFDLCGIWGGYTGEGVKTVLPSKAFAKISSRLVPNQDHEKIARQFKEHFEAIAPASVKVKVTSLHGGQGYVCPVDIPAYKAAEKAFLDVYGKPPVPVRSGGSIPIISTFEEVLGIKSVLMGFGLESDAIHSPNENYPLEQFYNGIKTIPLFYKYFVEMAGSE</sequence>
<keyword evidence="1" id="KW-0645">Protease</keyword>
<keyword evidence="3 5" id="KW-0378">Hydrolase</keyword>
<proteinExistence type="predicted"/>
<dbReference type="Gene3D" id="3.40.630.10">
    <property type="entry name" value="Zn peptidases"/>
    <property type="match status" value="1"/>
</dbReference>
<accession>A0A3B0U5V5</accession>